<dbReference type="AlphaFoldDB" id="A0A9R0J6Z5"/>
<dbReference type="Gene3D" id="1.10.10.60">
    <property type="entry name" value="Homeodomain-like"/>
    <property type="match status" value="1"/>
</dbReference>
<dbReference type="PANTHER" id="PTHR31499:SF23">
    <property type="entry name" value="MYB FAMILY TRANSCRIPTION FACTOR PHL11"/>
    <property type="match status" value="1"/>
</dbReference>
<evidence type="ECO:0000256" key="1">
    <source>
        <dbReference type="ARBA" id="ARBA00004123"/>
    </source>
</evidence>
<reference evidence="9" key="2">
    <citation type="submission" date="2025-08" db="UniProtKB">
        <authorList>
            <consortium name="RefSeq"/>
        </authorList>
    </citation>
    <scope>IDENTIFICATION</scope>
    <source>
        <tissue evidence="9">Leaf</tissue>
    </source>
</reference>
<evidence type="ECO:0000313" key="9">
    <source>
        <dbReference type="RefSeq" id="XP_021862386.1"/>
    </source>
</evidence>
<comment type="subcellular location">
    <subcellularLocation>
        <location evidence="1">Nucleus</location>
    </subcellularLocation>
</comment>
<proteinExistence type="inferred from homology"/>
<evidence type="ECO:0000256" key="4">
    <source>
        <dbReference type="ARBA" id="ARBA00023054"/>
    </source>
</evidence>
<dbReference type="GO" id="GO:0005634">
    <property type="term" value="C:nucleus"/>
    <property type="evidence" value="ECO:0007669"/>
    <property type="project" value="UniProtKB-SubCell"/>
</dbReference>
<dbReference type="OrthoDB" id="551907at2759"/>
<keyword evidence="3" id="KW-0805">Transcription regulation</keyword>
<keyword evidence="5" id="KW-0804">Transcription</keyword>
<name>A0A9R0J6Z5_SPIOL</name>
<dbReference type="GO" id="GO:0003700">
    <property type="term" value="F:DNA-binding transcription factor activity"/>
    <property type="evidence" value="ECO:0007669"/>
    <property type="project" value="InterPro"/>
</dbReference>
<dbReference type="NCBIfam" id="TIGR01557">
    <property type="entry name" value="myb_SHAQKYF"/>
    <property type="match status" value="1"/>
</dbReference>
<evidence type="ECO:0000256" key="2">
    <source>
        <dbReference type="ARBA" id="ARBA00006783"/>
    </source>
</evidence>
<dbReference type="InterPro" id="IPR001005">
    <property type="entry name" value="SANT/Myb"/>
</dbReference>
<gene>
    <name evidence="9" type="primary">LOC110801343</name>
</gene>
<dbReference type="Pfam" id="PF00249">
    <property type="entry name" value="Myb_DNA-binding"/>
    <property type="match status" value="1"/>
</dbReference>
<organism evidence="8 9">
    <name type="scientific">Spinacia oleracea</name>
    <name type="common">Spinach</name>
    <dbReference type="NCBI Taxonomy" id="3562"/>
    <lineage>
        <taxon>Eukaryota</taxon>
        <taxon>Viridiplantae</taxon>
        <taxon>Streptophyta</taxon>
        <taxon>Embryophyta</taxon>
        <taxon>Tracheophyta</taxon>
        <taxon>Spermatophyta</taxon>
        <taxon>Magnoliopsida</taxon>
        <taxon>eudicotyledons</taxon>
        <taxon>Gunneridae</taxon>
        <taxon>Pentapetalae</taxon>
        <taxon>Caryophyllales</taxon>
        <taxon>Chenopodiaceae</taxon>
        <taxon>Chenopodioideae</taxon>
        <taxon>Anserineae</taxon>
        <taxon>Spinacia</taxon>
    </lineage>
</organism>
<dbReference type="KEGG" id="soe:110801343"/>
<dbReference type="RefSeq" id="XP_021862386.1">
    <property type="nucleotide sequence ID" value="XM_022006694.2"/>
</dbReference>
<dbReference type="InterPro" id="IPR017930">
    <property type="entry name" value="Myb_dom"/>
</dbReference>
<dbReference type="Pfam" id="PF14379">
    <property type="entry name" value="Myb_CC_LHEQLE"/>
    <property type="match status" value="1"/>
</dbReference>
<evidence type="ECO:0000256" key="6">
    <source>
        <dbReference type="ARBA" id="ARBA00023242"/>
    </source>
</evidence>
<dbReference type="InterPro" id="IPR025756">
    <property type="entry name" value="Myb_CC_LHEQLE"/>
</dbReference>
<evidence type="ECO:0000313" key="8">
    <source>
        <dbReference type="Proteomes" id="UP000813463"/>
    </source>
</evidence>
<keyword evidence="4" id="KW-0175">Coiled coil</keyword>
<dbReference type="SUPFAM" id="SSF46689">
    <property type="entry name" value="Homeodomain-like"/>
    <property type="match status" value="1"/>
</dbReference>
<comment type="similarity">
    <text evidence="2">Belongs to the MYB-CC family.</text>
</comment>
<sequence length="283" mass="31234">MEGGMGGVYGGGDGGGYPYHHHEALEGGVFMSRDPKPRLRWTPDLHERFVDAVTKLGGPDKATPKSVLKLMGLKGLTLYHLKSHLQKYRLGQQSKKQITSQGKTDSFLPGNSYSRYSLHCSEASTSGAGIGSSTGNYDLGDVPITETLRSQLEVQTKLQEQMEVQQRLQTRIEAQGKYLQAILCKAQEGISVDHMSCPISTNNNHSNQENILFSGHVNNNNKEMKSVFDQIYPDQQDYKGDLLKIKHEAAASGNYCSLQLNLNNGGTTTTNNNNYEFGGAYRR</sequence>
<feature type="domain" description="HTH myb-type" evidence="7">
    <location>
        <begin position="33"/>
        <end position="93"/>
    </location>
</feature>
<dbReference type="InterPro" id="IPR006447">
    <property type="entry name" value="Myb_dom_plants"/>
</dbReference>
<dbReference type="PANTHER" id="PTHR31499">
    <property type="entry name" value="MYB FAMILY TRANSCRIPTION FACTOR PHL11"/>
    <property type="match status" value="1"/>
</dbReference>
<accession>A0A9R0J6Z5</accession>
<dbReference type="InterPro" id="IPR046955">
    <property type="entry name" value="PHR1-like"/>
</dbReference>
<dbReference type="GeneID" id="110801343"/>
<dbReference type="InterPro" id="IPR009057">
    <property type="entry name" value="Homeodomain-like_sf"/>
</dbReference>
<evidence type="ECO:0000256" key="5">
    <source>
        <dbReference type="ARBA" id="ARBA00023163"/>
    </source>
</evidence>
<reference evidence="8" key="1">
    <citation type="journal article" date="2021" name="Nat. Commun.">
        <title>Genomic analyses provide insights into spinach domestication and the genetic basis of agronomic traits.</title>
        <authorList>
            <person name="Cai X."/>
            <person name="Sun X."/>
            <person name="Xu C."/>
            <person name="Sun H."/>
            <person name="Wang X."/>
            <person name="Ge C."/>
            <person name="Zhang Z."/>
            <person name="Wang Q."/>
            <person name="Fei Z."/>
            <person name="Jiao C."/>
            <person name="Wang Q."/>
        </authorList>
    </citation>
    <scope>NUCLEOTIDE SEQUENCE [LARGE SCALE GENOMIC DNA]</scope>
    <source>
        <strain evidence="8">cv. Varoflay</strain>
    </source>
</reference>
<evidence type="ECO:0000256" key="3">
    <source>
        <dbReference type="ARBA" id="ARBA00023015"/>
    </source>
</evidence>
<dbReference type="GO" id="GO:0003677">
    <property type="term" value="F:DNA binding"/>
    <property type="evidence" value="ECO:0007669"/>
    <property type="project" value="InterPro"/>
</dbReference>
<dbReference type="FunFam" id="1.10.10.60:FF:000002">
    <property type="entry name" value="Myb family transcription factor"/>
    <property type="match status" value="1"/>
</dbReference>
<protein>
    <submittedName>
        <fullName evidence="9">Myb family transcription factor PHL11</fullName>
    </submittedName>
</protein>
<keyword evidence="6" id="KW-0539">Nucleus</keyword>
<dbReference type="Proteomes" id="UP000813463">
    <property type="component" value="Chromosome 6"/>
</dbReference>
<keyword evidence="8" id="KW-1185">Reference proteome</keyword>
<evidence type="ECO:0000259" key="7">
    <source>
        <dbReference type="PROSITE" id="PS51294"/>
    </source>
</evidence>
<dbReference type="PROSITE" id="PS51294">
    <property type="entry name" value="HTH_MYB"/>
    <property type="match status" value="1"/>
</dbReference>